<dbReference type="PANTHER" id="PTHR22854">
    <property type="entry name" value="TRYPTOPHAN BIOSYNTHESIS PROTEIN"/>
    <property type="match status" value="1"/>
</dbReference>
<dbReference type="HAMAP" id="MF_00134_B">
    <property type="entry name" value="IGPS_B"/>
    <property type="match status" value="1"/>
</dbReference>
<dbReference type="CDD" id="cd00331">
    <property type="entry name" value="IGPS"/>
    <property type="match status" value="1"/>
</dbReference>
<keyword evidence="11" id="KW-1185">Reference proteome</keyword>
<evidence type="ECO:0000256" key="5">
    <source>
        <dbReference type="ARBA" id="ARBA00022822"/>
    </source>
</evidence>
<keyword evidence="7 8" id="KW-0456">Lyase</keyword>
<evidence type="ECO:0000256" key="8">
    <source>
        <dbReference type="HAMAP-Rule" id="MF_00134"/>
    </source>
</evidence>
<dbReference type="EC" id="4.1.1.48" evidence="8"/>
<gene>
    <name evidence="8 10" type="primary">trpC</name>
    <name evidence="10" type="ORF">BACCIP111883_03442</name>
</gene>
<dbReference type="SUPFAM" id="SSF51366">
    <property type="entry name" value="Ribulose-phoshate binding barrel"/>
    <property type="match status" value="1"/>
</dbReference>
<comment type="similarity">
    <text evidence="8">Belongs to the TrpC family.</text>
</comment>
<dbReference type="PANTHER" id="PTHR22854:SF2">
    <property type="entry name" value="INDOLE-3-GLYCEROL-PHOSPHATE SYNTHASE"/>
    <property type="match status" value="1"/>
</dbReference>
<dbReference type="RefSeq" id="WP_230503390.1">
    <property type="nucleotide sequence ID" value="NZ_CAKJTJ010000024.1"/>
</dbReference>
<keyword evidence="6 8" id="KW-0057">Aromatic amino acid biosynthesis</keyword>
<accession>A0ABM8YRW1</accession>
<comment type="pathway">
    <text evidence="2 8">Amino-acid biosynthesis; L-tryptophan biosynthesis; L-tryptophan from chorismate: step 4/5.</text>
</comment>
<dbReference type="Proteomes" id="UP000789833">
    <property type="component" value="Unassembled WGS sequence"/>
</dbReference>
<name>A0ABM8YRW1_9BACI</name>
<dbReference type="Pfam" id="PF00218">
    <property type="entry name" value="IGPS"/>
    <property type="match status" value="1"/>
</dbReference>
<evidence type="ECO:0000256" key="7">
    <source>
        <dbReference type="ARBA" id="ARBA00023239"/>
    </source>
</evidence>
<proteinExistence type="inferred from homology"/>
<dbReference type="InterPro" id="IPR013785">
    <property type="entry name" value="Aldolase_TIM"/>
</dbReference>
<dbReference type="EMBL" id="CAKJTJ010000024">
    <property type="protein sequence ID" value="CAG9622651.1"/>
    <property type="molecule type" value="Genomic_DNA"/>
</dbReference>
<keyword evidence="4 8" id="KW-0210">Decarboxylase</keyword>
<sequence>MLTKIVEKKKHEVARLELPQLRNVPKYSFYEALMSPKRSLGVIAEMKKASPSKGVLKENFSPIDIGADYEKAGVDCISVLTDQSFFKGSTLDLITVKELTQVPVLRKDFIIDRLQIEESVRIGADAILLIAEILTDDKLLLFYNEATDKGLDVLVEVHSLERLFQLLQTLSPKIIGVNNRNLQTFETNIKTTKQLAEHIPDNSLLVSESGILTHEDLKEVAEYGANAVLVGEAFMKDISPGVGVKRLFGELEHV</sequence>
<protein>
    <recommendedName>
        <fullName evidence="8">Indole-3-glycerol phosphate synthase</fullName>
        <shortName evidence="8">IGPS</shortName>
        <ecNumber evidence="8">4.1.1.48</ecNumber>
    </recommendedName>
</protein>
<keyword evidence="5 8" id="KW-0822">Tryptophan biosynthesis</keyword>
<comment type="catalytic activity">
    <reaction evidence="1 8">
        <text>1-(2-carboxyphenylamino)-1-deoxy-D-ribulose 5-phosphate + H(+) = (1S,2R)-1-C-(indol-3-yl)glycerol 3-phosphate + CO2 + H2O</text>
        <dbReference type="Rhea" id="RHEA:23476"/>
        <dbReference type="ChEBI" id="CHEBI:15377"/>
        <dbReference type="ChEBI" id="CHEBI:15378"/>
        <dbReference type="ChEBI" id="CHEBI:16526"/>
        <dbReference type="ChEBI" id="CHEBI:58613"/>
        <dbReference type="ChEBI" id="CHEBI:58866"/>
        <dbReference type="EC" id="4.1.1.48"/>
    </reaction>
</comment>
<dbReference type="PROSITE" id="PS00614">
    <property type="entry name" value="IGPS"/>
    <property type="match status" value="1"/>
</dbReference>
<organism evidence="10 11">
    <name type="scientific">Sutcliffiella rhizosphaerae</name>
    <dbReference type="NCBI Taxonomy" id="2880967"/>
    <lineage>
        <taxon>Bacteria</taxon>
        <taxon>Bacillati</taxon>
        <taxon>Bacillota</taxon>
        <taxon>Bacilli</taxon>
        <taxon>Bacillales</taxon>
        <taxon>Bacillaceae</taxon>
        <taxon>Sutcliffiella</taxon>
    </lineage>
</organism>
<evidence type="ECO:0000259" key="9">
    <source>
        <dbReference type="Pfam" id="PF00218"/>
    </source>
</evidence>
<dbReference type="Gene3D" id="3.20.20.70">
    <property type="entry name" value="Aldolase class I"/>
    <property type="match status" value="1"/>
</dbReference>
<dbReference type="NCBIfam" id="NF001377">
    <property type="entry name" value="PRK00278.2-4"/>
    <property type="match status" value="1"/>
</dbReference>
<dbReference type="InterPro" id="IPR011060">
    <property type="entry name" value="RibuloseP-bd_barrel"/>
</dbReference>
<reference evidence="10 11" key="1">
    <citation type="submission" date="2021-10" db="EMBL/GenBank/DDBJ databases">
        <authorList>
            <person name="Criscuolo A."/>
        </authorList>
    </citation>
    <scope>NUCLEOTIDE SEQUENCE [LARGE SCALE GENOMIC DNA]</scope>
    <source>
        <strain evidence="11">CIP 111883</strain>
    </source>
</reference>
<dbReference type="InterPro" id="IPR001468">
    <property type="entry name" value="Indole-3-GlycerolPSynthase_CS"/>
</dbReference>
<keyword evidence="3 8" id="KW-0028">Amino-acid biosynthesis</keyword>
<evidence type="ECO:0000256" key="1">
    <source>
        <dbReference type="ARBA" id="ARBA00001633"/>
    </source>
</evidence>
<evidence type="ECO:0000256" key="3">
    <source>
        <dbReference type="ARBA" id="ARBA00022605"/>
    </source>
</evidence>
<dbReference type="InterPro" id="IPR045186">
    <property type="entry name" value="Indole-3-glycerol_P_synth"/>
</dbReference>
<feature type="domain" description="Indole-3-glycerol phosphate synthase" evidence="9">
    <location>
        <begin position="4"/>
        <end position="239"/>
    </location>
</feature>
<evidence type="ECO:0000256" key="2">
    <source>
        <dbReference type="ARBA" id="ARBA00004696"/>
    </source>
</evidence>
<dbReference type="InterPro" id="IPR013798">
    <property type="entry name" value="Indole-3-glycerol_P_synth_dom"/>
</dbReference>
<dbReference type="GO" id="GO:0004425">
    <property type="term" value="F:indole-3-glycerol-phosphate synthase activity"/>
    <property type="evidence" value="ECO:0007669"/>
    <property type="project" value="UniProtKB-EC"/>
</dbReference>
<evidence type="ECO:0000313" key="10">
    <source>
        <dbReference type="EMBL" id="CAG9622651.1"/>
    </source>
</evidence>
<comment type="caution">
    <text evidence="10">The sequence shown here is derived from an EMBL/GenBank/DDBJ whole genome shotgun (WGS) entry which is preliminary data.</text>
</comment>
<evidence type="ECO:0000256" key="4">
    <source>
        <dbReference type="ARBA" id="ARBA00022793"/>
    </source>
</evidence>
<evidence type="ECO:0000256" key="6">
    <source>
        <dbReference type="ARBA" id="ARBA00023141"/>
    </source>
</evidence>
<evidence type="ECO:0000313" key="11">
    <source>
        <dbReference type="Proteomes" id="UP000789833"/>
    </source>
</evidence>